<feature type="transmembrane region" description="Helical" evidence="1">
    <location>
        <begin position="6"/>
        <end position="25"/>
    </location>
</feature>
<dbReference type="EMBL" id="GGEC01063106">
    <property type="protein sequence ID" value="MBX43590.1"/>
    <property type="molecule type" value="Transcribed_RNA"/>
</dbReference>
<accession>A0A2P2NME7</accession>
<evidence type="ECO:0000313" key="2">
    <source>
        <dbReference type="EMBL" id="MBX43590.1"/>
    </source>
</evidence>
<keyword evidence="1" id="KW-0472">Membrane</keyword>
<protein>
    <submittedName>
        <fullName evidence="2">Uncharacterized protein</fullName>
    </submittedName>
</protein>
<evidence type="ECO:0000256" key="1">
    <source>
        <dbReference type="SAM" id="Phobius"/>
    </source>
</evidence>
<proteinExistence type="predicted"/>
<name>A0A2P2NME7_RHIMU</name>
<keyword evidence="1" id="KW-0812">Transmembrane</keyword>
<organism evidence="2">
    <name type="scientific">Rhizophora mucronata</name>
    <name type="common">Asiatic mangrove</name>
    <dbReference type="NCBI Taxonomy" id="61149"/>
    <lineage>
        <taxon>Eukaryota</taxon>
        <taxon>Viridiplantae</taxon>
        <taxon>Streptophyta</taxon>
        <taxon>Embryophyta</taxon>
        <taxon>Tracheophyta</taxon>
        <taxon>Spermatophyta</taxon>
        <taxon>Magnoliopsida</taxon>
        <taxon>eudicotyledons</taxon>
        <taxon>Gunneridae</taxon>
        <taxon>Pentapetalae</taxon>
        <taxon>rosids</taxon>
        <taxon>fabids</taxon>
        <taxon>Malpighiales</taxon>
        <taxon>Rhizophoraceae</taxon>
        <taxon>Rhizophora</taxon>
    </lineage>
</organism>
<keyword evidence="1" id="KW-1133">Transmembrane helix</keyword>
<reference evidence="2" key="1">
    <citation type="submission" date="2018-02" db="EMBL/GenBank/DDBJ databases">
        <title>Rhizophora mucronata_Transcriptome.</title>
        <authorList>
            <person name="Meera S.P."/>
            <person name="Sreeshan A."/>
            <person name="Augustine A."/>
        </authorList>
    </citation>
    <scope>NUCLEOTIDE SEQUENCE</scope>
    <source>
        <tissue evidence="2">Leaf</tissue>
    </source>
</reference>
<dbReference type="AlphaFoldDB" id="A0A2P2NME7"/>
<sequence length="27" mass="3399">MVLQNYYIYLHITESMPIFSCVIWMRF</sequence>